<gene>
    <name evidence="1" type="ORF">ABLG96_03845</name>
</gene>
<dbReference type="AlphaFoldDB" id="A0AAU8DS50"/>
<evidence type="ECO:0000313" key="1">
    <source>
        <dbReference type="EMBL" id="XCG64482.1"/>
    </source>
</evidence>
<proteinExistence type="predicted"/>
<dbReference type="RefSeq" id="WP_353650095.1">
    <property type="nucleotide sequence ID" value="NZ_CP159218.1"/>
</dbReference>
<protein>
    <submittedName>
        <fullName evidence="1">Uncharacterized protein</fullName>
    </submittedName>
</protein>
<reference evidence="1" key="1">
    <citation type="submission" date="2024-05" db="EMBL/GenBank/DDBJ databases">
        <authorList>
            <person name="Cai S.Y."/>
            <person name="Jin L.M."/>
            <person name="Li H.R."/>
        </authorList>
    </citation>
    <scope>NUCLEOTIDE SEQUENCE</scope>
    <source>
        <strain evidence="1">A5-74</strain>
    </source>
</reference>
<sequence length="99" mass="11097">MKSDLQNSEPGLVSGARLIADIIDEHRVRAHRTASISEKVQLITTMIELRRTWTRPVDVLVEPIDRTPVDRRETPFPRRAADFDVLAAGDLPLPRSGEG</sequence>
<organism evidence="1">
    <name type="scientific">Nakamurella sp. A5-74</name>
    <dbReference type="NCBI Taxonomy" id="3158264"/>
    <lineage>
        <taxon>Bacteria</taxon>
        <taxon>Bacillati</taxon>
        <taxon>Actinomycetota</taxon>
        <taxon>Actinomycetes</taxon>
        <taxon>Nakamurellales</taxon>
        <taxon>Nakamurellaceae</taxon>
        <taxon>Nakamurella</taxon>
    </lineage>
</organism>
<dbReference type="EMBL" id="CP159218">
    <property type="protein sequence ID" value="XCG64482.1"/>
    <property type="molecule type" value="Genomic_DNA"/>
</dbReference>
<name>A0AAU8DS50_9ACTN</name>
<accession>A0AAU8DS50</accession>